<gene>
    <name evidence="1" type="ORF">RDB_LOCUS20119</name>
</gene>
<dbReference type="EMBL" id="CAJNJQ010000410">
    <property type="protein sequence ID" value="CAE7076537.1"/>
    <property type="molecule type" value="Genomic_DNA"/>
</dbReference>
<sequence>MRNMPKTRYSNNMAHDYNKPHRTIHQFGPGNVHFHGKIFDDHDSEHSHHSLKSLIRPLLSGNGSILAKFIASIRSASHLVSSSFFDLVFVAIAHQLSEAVTQNASAAGLAKFVLIFDPTWSLWSE</sequence>
<organism evidence="1 2">
    <name type="scientific">Rhizoctonia solani</name>
    <dbReference type="NCBI Taxonomy" id="456999"/>
    <lineage>
        <taxon>Eukaryota</taxon>
        <taxon>Fungi</taxon>
        <taxon>Dikarya</taxon>
        <taxon>Basidiomycota</taxon>
        <taxon>Agaricomycotina</taxon>
        <taxon>Agaricomycetes</taxon>
        <taxon>Cantharellales</taxon>
        <taxon>Ceratobasidiaceae</taxon>
        <taxon>Rhizoctonia</taxon>
    </lineage>
</organism>
<comment type="caution">
    <text evidence="1">The sequence shown here is derived from an EMBL/GenBank/DDBJ whole genome shotgun (WGS) entry which is preliminary data.</text>
</comment>
<dbReference type="AlphaFoldDB" id="A0A8H3DRJ3"/>
<reference evidence="1" key="1">
    <citation type="submission" date="2021-01" db="EMBL/GenBank/DDBJ databases">
        <authorList>
            <person name="Kaushik A."/>
        </authorList>
    </citation>
    <scope>NUCLEOTIDE SEQUENCE</scope>
    <source>
        <strain evidence="1">AG5</strain>
    </source>
</reference>
<dbReference type="Proteomes" id="UP000663827">
    <property type="component" value="Unassembled WGS sequence"/>
</dbReference>
<name>A0A8H3DRJ3_9AGAM</name>
<protein>
    <submittedName>
        <fullName evidence="1">Uncharacterized protein</fullName>
    </submittedName>
</protein>
<evidence type="ECO:0000313" key="1">
    <source>
        <dbReference type="EMBL" id="CAE7076537.1"/>
    </source>
</evidence>
<accession>A0A8H3DRJ3</accession>
<evidence type="ECO:0000313" key="2">
    <source>
        <dbReference type="Proteomes" id="UP000663827"/>
    </source>
</evidence>
<proteinExistence type="predicted"/>